<dbReference type="AlphaFoldDB" id="A0A0B1S4B6"/>
<protein>
    <submittedName>
        <fullName evidence="1">Uncharacterized protein</fullName>
    </submittedName>
</protein>
<sequence>MCFLRSRGNLPVPRLIITIYILTRQATVRSVQHVRIRSRVRALTLIKIWVNFSICVLKVRKIQYGNVWEI</sequence>
<organism evidence="1 2">
    <name type="scientific">Oesophagostomum dentatum</name>
    <name type="common">Nodular worm</name>
    <dbReference type="NCBI Taxonomy" id="61180"/>
    <lineage>
        <taxon>Eukaryota</taxon>
        <taxon>Metazoa</taxon>
        <taxon>Ecdysozoa</taxon>
        <taxon>Nematoda</taxon>
        <taxon>Chromadorea</taxon>
        <taxon>Rhabditida</taxon>
        <taxon>Rhabditina</taxon>
        <taxon>Rhabditomorpha</taxon>
        <taxon>Strongyloidea</taxon>
        <taxon>Strongylidae</taxon>
        <taxon>Oesophagostomum</taxon>
    </lineage>
</organism>
<gene>
    <name evidence="1" type="ORF">OESDEN_20564</name>
</gene>
<keyword evidence="2" id="KW-1185">Reference proteome</keyword>
<dbReference type="Proteomes" id="UP000053660">
    <property type="component" value="Unassembled WGS sequence"/>
</dbReference>
<evidence type="ECO:0000313" key="1">
    <source>
        <dbReference type="EMBL" id="KHJ79779.1"/>
    </source>
</evidence>
<reference evidence="1 2" key="1">
    <citation type="submission" date="2014-03" db="EMBL/GenBank/DDBJ databases">
        <title>Draft genome of the hookworm Oesophagostomum dentatum.</title>
        <authorList>
            <person name="Mitreva M."/>
        </authorList>
    </citation>
    <scope>NUCLEOTIDE SEQUENCE [LARGE SCALE GENOMIC DNA]</scope>
    <source>
        <strain evidence="1 2">OD-Hann</strain>
    </source>
</reference>
<name>A0A0B1S4B6_OESDE</name>
<proteinExistence type="predicted"/>
<accession>A0A0B1S4B6</accession>
<evidence type="ECO:0000313" key="2">
    <source>
        <dbReference type="Proteomes" id="UP000053660"/>
    </source>
</evidence>
<dbReference type="EMBL" id="KN603293">
    <property type="protein sequence ID" value="KHJ79779.1"/>
    <property type="molecule type" value="Genomic_DNA"/>
</dbReference>